<dbReference type="PANTHER" id="PTHR12695:SF2">
    <property type="entry name" value="GENERAL TRANSCRIPTION FACTOR IIH SUBUNIT 2-RELATED"/>
    <property type="match status" value="1"/>
</dbReference>
<dbReference type="Gene3D" id="3.30.40.10">
    <property type="entry name" value="Zinc/RING finger domain, C3HC4 (zinc finger)"/>
    <property type="match status" value="1"/>
</dbReference>
<evidence type="ECO:0000256" key="4">
    <source>
        <dbReference type="ARBA" id="ARBA00022763"/>
    </source>
</evidence>
<dbReference type="GO" id="GO:0008270">
    <property type="term" value="F:zinc ion binding"/>
    <property type="evidence" value="ECO:0007669"/>
    <property type="project" value="UniProtKB-KW"/>
</dbReference>
<keyword evidence="9" id="KW-0234">DNA repair</keyword>
<dbReference type="InterPro" id="IPR036465">
    <property type="entry name" value="vWFA_dom_sf"/>
</dbReference>
<evidence type="ECO:0000256" key="10">
    <source>
        <dbReference type="ARBA" id="ARBA00023242"/>
    </source>
</evidence>
<name>A0A8C4QNT2_EPTBU</name>
<feature type="domain" description="VWFA" evidence="12">
    <location>
        <begin position="3"/>
        <end position="179"/>
    </location>
</feature>
<dbReference type="InterPro" id="IPR002035">
    <property type="entry name" value="VWF_A"/>
</dbReference>
<dbReference type="Pfam" id="PF04056">
    <property type="entry name" value="Ssl1"/>
    <property type="match status" value="1"/>
</dbReference>
<accession>A0A8C4QNT2</accession>
<comment type="subcellular location">
    <subcellularLocation>
        <location evidence="1">Nucleus</location>
    </subcellularLocation>
</comment>
<evidence type="ECO:0000259" key="12">
    <source>
        <dbReference type="PROSITE" id="PS50234"/>
    </source>
</evidence>
<evidence type="ECO:0000256" key="9">
    <source>
        <dbReference type="ARBA" id="ARBA00023204"/>
    </source>
</evidence>
<dbReference type="InterPro" id="IPR012170">
    <property type="entry name" value="TFIIH_SSL1/p44"/>
</dbReference>
<evidence type="ECO:0000256" key="8">
    <source>
        <dbReference type="ARBA" id="ARBA00023163"/>
    </source>
</evidence>
<evidence type="ECO:0000256" key="1">
    <source>
        <dbReference type="ARBA" id="ARBA00004123"/>
    </source>
</evidence>
<dbReference type="InterPro" id="IPR013083">
    <property type="entry name" value="Znf_RING/FYVE/PHD"/>
</dbReference>
<feature type="zinc finger region" description="C4-type" evidence="11">
    <location>
        <begin position="233"/>
        <end position="250"/>
    </location>
</feature>
<dbReference type="InterPro" id="IPR046349">
    <property type="entry name" value="C1-like_sf"/>
</dbReference>
<dbReference type="Proteomes" id="UP000694388">
    <property type="component" value="Unplaced"/>
</dbReference>
<keyword evidence="5" id="KW-0863">Zinc-finger</keyword>
<dbReference type="GO" id="GO:0005675">
    <property type="term" value="C:transcription factor TFIIH holo complex"/>
    <property type="evidence" value="ECO:0007669"/>
    <property type="project" value="TreeGrafter"/>
</dbReference>
<dbReference type="NCBIfam" id="TIGR00622">
    <property type="entry name" value="ssl1"/>
    <property type="match status" value="1"/>
</dbReference>
<evidence type="ECO:0000256" key="11">
    <source>
        <dbReference type="PIRSR" id="PIRSR015919-1"/>
    </source>
</evidence>
<dbReference type="SMART" id="SM00327">
    <property type="entry name" value="VWA"/>
    <property type="match status" value="1"/>
</dbReference>
<evidence type="ECO:0000313" key="14">
    <source>
        <dbReference type="Proteomes" id="UP000694388"/>
    </source>
</evidence>
<organism evidence="13 14">
    <name type="scientific">Eptatretus burgeri</name>
    <name type="common">Inshore hagfish</name>
    <dbReference type="NCBI Taxonomy" id="7764"/>
    <lineage>
        <taxon>Eukaryota</taxon>
        <taxon>Metazoa</taxon>
        <taxon>Chordata</taxon>
        <taxon>Craniata</taxon>
        <taxon>Vertebrata</taxon>
        <taxon>Cyclostomata</taxon>
        <taxon>Myxini</taxon>
        <taxon>Myxiniformes</taxon>
        <taxon>Myxinidae</taxon>
        <taxon>Eptatretinae</taxon>
        <taxon>Eptatretus</taxon>
    </lineage>
</organism>
<dbReference type="GO" id="GO:0006357">
    <property type="term" value="P:regulation of transcription by RNA polymerase II"/>
    <property type="evidence" value="ECO:0007669"/>
    <property type="project" value="TreeGrafter"/>
</dbReference>
<dbReference type="SUPFAM" id="SSF57889">
    <property type="entry name" value="Cysteine-rich domain"/>
    <property type="match status" value="1"/>
</dbReference>
<reference evidence="13" key="2">
    <citation type="submission" date="2025-09" db="UniProtKB">
        <authorList>
            <consortium name="Ensembl"/>
        </authorList>
    </citation>
    <scope>IDENTIFICATION</scope>
</reference>
<keyword evidence="10" id="KW-0539">Nucleus</keyword>
<evidence type="ECO:0000256" key="5">
    <source>
        <dbReference type="ARBA" id="ARBA00022771"/>
    </source>
</evidence>
<dbReference type="InterPro" id="IPR007198">
    <property type="entry name" value="Ssl1-like"/>
</dbReference>
<dbReference type="SUPFAM" id="SSF53300">
    <property type="entry name" value="vWA-like"/>
    <property type="match status" value="1"/>
</dbReference>
<proteinExistence type="inferred from homology"/>
<evidence type="ECO:0000256" key="2">
    <source>
        <dbReference type="ARBA" id="ARBA00006092"/>
    </source>
</evidence>
<keyword evidence="4" id="KW-0227">DNA damage</keyword>
<dbReference type="SMART" id="SM01047">
    <property type="entry name" value="C1_4"/>
    <property type="match status" value="1"/>
</dbReference>
<keyword evidence="14" id="KW-1185">Reference proteome</keyword>
<dbReference type="FunFam" id="3.40.50.410:FF:000015">
    <property type="entry name" value="General transcription factor IIH subunit 2"/>
    <property type="match status" value="1"/>
</dbReference>
<reference evidence="13" key="1">
    <citation type="submission" date="2025-08" db="UniProtKB">
        <authorList>
            <consortium name="Ensembl"/>
        </authorList>
    </citation>
    <scope>IDENTIFICATION</scope>
</reference>
<dbReference type="PROSITE" id="PS50234">
    <property type="entry name" value="VWFA"/>
    <property type="match status" value="1"/>
</dbReference>
<dbReference type="AlphaFoldDB" id="A0A8C4QNT2"/>
<dbReference type="Ensembl" id="ENSEBUT00000018176.1">
    <property type="protein sequence ID" value="ENSEBUP00000017600.1"/>
    <property type="gene ID" value="ENSEBUG00000011003.1"/>
</dbReference>
<keyword evidence="7" id="KW-0805">Transcription regulation</keyword>
<sequence>MRHMFVVIDASRNMTNQDLKPSRLVSSLKLLELFVEEFFFQNPISQLGFITTRNKRAEQLTELGGTPKKHTAALQKAVEIQCLGEPSLYNSLHTALQTLRHVPSHSSREVLVVLGSLTTCDPVNLHCLIKSLVEFKVRVSVIGLSAEVHICTLLAQETRGTYHVILDEPHFKELLMYHVTPPPVTNMESALIRMGFPQFSGGTIGDGADKPSFNMAQLESQGDVSLTLGGYFCPQCWAKYGQLPVECKICGLTLASAPHLARSYHHLFPLEAFEETLLQNISGDRVCEACQMQLTEQQVYICPECKAIFCLDCNLFIHESLHCCPGCIHSKS</sequence>
<evidence type="ECO:0000256" key="7">
    <source>
        <dbReference type="ARBA" id="ARBA00023015"/>
    </source>
</evidence>
<dbReference type="GO" id="GO:0006351">
    <property type="term" value="P:DNA-templated transcription"/>
    <property type="evidence" value="ECO:0007669"/>
    <property type="project" value="InterPro"/>
</dbReference>
<dbReference type="GO" id="GO:0000439">
    <property type="term" value="C:transcription factor TFIIH core complex"/>
    <property type="evidence" value="ECO:0007669"/>
    <property type="project" value="InterPro"/>
</dbReference>
<dbReference type="Pfam" id="PF07975">
    <property type="entry name" value="C1_4"/>
    <property type="match status" value="1"/>
</dbReference>
<dbReference type="OMA" id="INWVEVP"/>
<dbReference type="PIRSF" id="PIRSF015919">
    <property type="entry name" value="TFIIH_SSL1"/>
    <property type="match status" value="1"/>
</dbReference>
<dbReference type="GO" id="GO:0006289">
    <property type="term" value="P:nucleotide-excision repair"/>
    <property type="evidence" value="ECO:0007669"/>
    <property type="project" value="InterPro"/>
</dbReference>
<keyword evidence="3" id="KW-0479">Metal-binding</keyword>
<comment type="similarity">
    <text evidence="2">Belongs to the GTF2H2 family.</text>
</comment>
<evidence type="ECO:0000256" key="3">
    <source>
        <dbReference type="ARBA" id="ARBA00022723"/>
    </source>
</evidence>
<dbReference type="GeneTree" id="ENSGT00490000043395"/>
<dbReference type="InterPro" id="IPR013087">
    <property type="entry name" value="Znf_C2H2_type"/>
</dbReference>
<keyword evidence="8" id="KW-0804">Transcription</keyword>
<evidence type="ECO:0000256" key="6">
    <source>
        <dbReference type="ARBA" id="ARBA00022833"/>
    </source>
</evidence>
<dbReference type="InterPro" id="IPR004595">
    <property type="entry name" value="TFIIH_C1-like_dom"/>
</dbReference>
<keyword evidence="6" id="KW-0862">Zinc</keyword>
<dbReference type="CDD" id="cd01453">
    <property type="entry name" value="vWA_transcription_factor_IIH_type"/>
    <property type="match status" value="1"/>
</dbReference>
<dbReference type="PANTHER" id="PTHR12695">
    <property type="entry name" value="GENERAL TRANSCRIPTION FACTOR IIH SUBUNIT 2"/>
    <property type="match status" value="1"/>
</dbReference>
<dbReference type="PROSITE" id="PS00028">
    <property type="entry name" value="ZINC_FINGER_C2H2_1"/>
    <property type="match status" value="1"/>
</dbReference>
<protein>
    <submittedName>
        <fullName evidence="13">General transcription factor IIH, polypeptide 2</fullName>
    </submittedName>
</protein>
<evidence type="ECO:0000313" key="13">
    <source>
        <dbReference type="Ensembl" id="ENSEBUP00000017600.1"/>
    </source>
</evidence>
<dbReference type="Gene3D" id="3.40.50.410">
    <property type="entry name" value="von Willebrand factor, type A domain"/>
    <property type="match status" value="1"/>
</dbReference>